<feature type="transmembrane region" description="Helical" evidence="7">
    <location>
        <begin position="200"/>
        <end position="218"/>
    </location>
</feature>
<dbReference type="GO" id="GO:0005886">
    <property type="term" value="C:plasma membrane"/>
    <property type="evidence" value="ECO:0007669"/>
    <property type="project" value="UniProtKB-SubCell"/>
</dbReference>
<dbReference type="InterPro" id="IPR000917">
    <property type="entry name" value="Sulfatase_N"/>
</dbReference>
<dbReference type="PANTHER" id="PTHR47371">
    <property type="entry name" value="LIPOTEICHOIC ACID SYNTHASE"/>
    <property type="match status" value="1"/>
</dbReference>
<dbReference type="Gene3D" id="3.40.720.10">
    <property type="entry name" value="Alkaline Phosphatase, subunit A"/>
    <property type="match status" value="1"/>
</dbReference>
<feature type="transmembrane region" description="Helical" evidence="7">
    <location>
        <begin position="23"/>
        <end position="42"/>
    </location>
</feature>
<evidence type="ECO:0000256" key="3">
    <source>
        <dbReference type="ARBA" id="ARBA00022475"/>
    </source>
</evidence>
<reference evidence="9" key="2">
    <citation type="submission" date="2021-04" db="EMBL/GenBank/DDBJ databases">
        <authorList>
            <person name="Gilroy R."/>
        </authorList>
    </citation>
    <scope>NUCLEOTIDE SEQUENCE</scope>
    <source>
        <strain evidence="9">ChiSxjej3B15-1167</strain>
    </source>
</reference>
<dbReference type="EMBL" id="DXEQ01000030">
    <property type="protein sequence ID" value="HIX71600.1"/>
    <property type="molecule type" value="Genomic_DNA"/>
</dbReference>
<name>A0A9D1X513_9FIRM</name>
<protein>
    <submittedName>
        <fullName evidence="9">LTA synthase family protein</fullName>
    </submittedName>
</protein>
<feature type="transmembrane region" description="Helical" evidence="7">
    <location>
        <begin position="230"/>
        <end position="247"/>
    </location>
</feature>
<dbReference type="Pfam" id="PF00884">
    <property type="entry name" value="Sulfatase"/>
    <property type="match status" value="1"/>
</dbReference>
<evidence type="ECO:0000256" key="1">
    <source>
        <dbReference type="ARBA" id="ARBA00004651"/>
    </source>
</evidence>
<comment type="pathway">
    <text evidence="2">Cell wall biogenesis; lipoteichoic acid biosynthesis.</text>
</comment>
<feature type="transmembrane region" description="Helical" evidence="7">
    <location>
        <begin position="338"/>
        <end position="356"/>
    </location>
</feature>
<dbReference type="AlphaFoldDB" id="A0A9D1X513"/>
<evidence type="ECO:0000259" key="8">
    <source>
        <dbReference type="Pfam" id="PF00884"/>
    </source>
</evidence>
<accession>A0A9D1X513</accession>
<evidence type="ECO:0000256" key="4">
    <source>
        <dbReference type="ARBA" id="ARBA00022692"/>
    </source>
</evidence>
<keyword evidence="3" id="KW-1003">Cell membrane</keyword>
<feature type="domain" description="Sulfatase N-terminal" evidence="8">
    <location>
        <begin position="466"/>
        <end position="756"/>
    </location>
</feature>
<feature type="transmembrane region" description="Helical" evidence="7">
    <location>
        <begin position="259"/>
        <end position="280"/>
    </location>
</feature>
<keyword evidence="5 7" id="KW-1133">Transmembrane helix</keyword>
<evidence type="ECO:0000256" key="6">
    <source>
        <dbReference type="ARBA" id="ARBA00023136"/>
    </source>
</evidence>
<feature type="transmembrane region" description="Helical" evidence="7">
    <location>
        <begin position="368"/>
        <end position="386"/>
    </location>
</feature>
<dbReference type="SUPFAM" id="SSF53649">
    <property type="entry name" value="Alkaline phosphatase-like"/>
    <property type="match status" value="1"/>
</dbReference>
<evidence type="ECO:0000313" key="9">
    <source>
        <dbReference type="EMBL" id="HIX71600.1"/>
    </source>
</evidence>
<dbReference type="InterPro" id="IPR050448">
    <property type="entry name" value="OpgB/LTA_synthase_biosynth"/>
</dbReference>
<comment type="caution">
    <text evidence="9">The sequence shown here is derived from an EMBL/GenBank/DDBJ whole genome shotgun (WGS) entry which is preliminary data.</text>
</comment>
<gene>
    <name evidence="9" type="ORF">H9849_01125</name>
</gene>
<feature type="transmembrane region" description="Helical" evidence="7">
    <location>
        <begin position="287"/>
        <end position="306"/>
    </location>
</feature>
<evidence type="ECO:0000256" key="5">
    <source>
        <dbReference type="ARBA" id="ARBA00022989"/>
    </source>
</evidence>
<keyword evidence="4 7" id="KW-0812">Transmembrane</keyword>
<reference evidence="9" key="1">
    <citation type="journal article" date="2021" name="PeerJ">
        <title>Extensive microbial diversity within the chicken gut microbiome revealed by metagenomics and culture.</title>
        <authorList>
            <person name="Gilroy R."/>
            <person name="Ravi A."/>
            <person name="Getino M."/>
            <person name="Pursley I."/>
            <person name="Horton D.L."/>
            <person name="Alikhan N.F."/>
            <person name="Baker D."/>
            <person name="Gharbi K."/>
            <person name="Hall N."/>
            <person name="Watson M."/>
            <person name="Adriaenssens E.M."/>
            <person name="Foster-Nyarko E."/>
            <person name="Jarju S."/>
            <person name="Secka A."/>
            <person name="Antonio M."/>
            <person name="Oren A."/>
            <person name="Chaudhuri R.R."/>
            <person name="La Ragione R."/>
            <person name="Hildebrand F."/>
            <person name="Pallen M.J."/>
        </authorList>
    </citation>
    <scope>NUCLEOTIDE SEQUENCE</scope>
    <source>
        <strain evidence="9">ChiSxjej3B15-1167</strain>
    </source>
</reference>
<dbReference type="PANTHER" id="PTHR47371:SF3">
    <property type="entry name" value="PHOSPHOGLYCEROL TRANSFERASE I"/>
    <property type="match status" value="1"/>
</dbReference>
<dbReference type="CDD" id="cd16015">
    <property type="entry name" value="LTA_synthase"/>
    <property type="match status" value="1"/>
</dbReference>
<evidence type="ECO:0000256" key="2">
    <source>
        <dbReference type="ARBA" id="ARBA00004936"/>
    </source>
</evidence>
<proteinExistence type="predicted"/>
<dbReference type="Proteomes" id="UP000886805">
    <property type="component" value="Unassembled WGS sequence"/>
</dbReference>
<dbReference type="InterPro" id="IPR017850">
    <property type="entry name" value="Alkaline_phosphatase_core_sf"/>
</dbReference>
<organism evidence="9 10">
    <name type="scientific">Candidatus Anaerobutyricum stercoripullorum</name>
    <dbReference type="NCBI Taxonomy" id="2838456"/>
    <lineage>
        <taxon>Bacteria</taxon>
        <taxon>Bacillati</taxon>
        <taxon>Bacillota</taxon>
        <taxon>Clostridia</taxon>
        <taxon>Lachnospirales</taxon>
        <taxon>Lachnospiraceae</taxon>
        <taxon>Anaerobutyricum</taxon>
    </lineage>
</organism>
<keyword evidence="6 7" id="KW-0472">Membrane</keyword>
<sequence>MSFKNICRFLSLKKEPFGKKEKAVLGVRLVVVAMLLFFMWFLCHNFMDYQKNATSQVNKYRVDQVCMLSDGSVVTQKFEAKHTHLKTVKLYFSNDYSGVAKGKLVLNILDLTTGESVAKVSRKNSNLLDFDYTDFDTDVQLEKGREYAIQISTVGTESGREPIVYQWSTRETGFEGKLQVNRVEQQKYLVAQFYYPVTIYQQWAGICALIGLVILLVLYPIPVPEKGKAALGYLLFYASPLFTFWFVERFTNNSVFRLNPGECLLNILVYYLFFGILYLLFVSRKAAVTVGTLFFFVVGLANYYVLSFKGAPIVPSDIMSATTAAGVAGNYDYTIQPVFVWNALLLLLYLAVLWRCPMKKKTGWKKRLIMGCVIALSVSVLGYFVVEERTLRSYGIKNNVWDQKKGYAKNGFFFGFVLNMNSLVQEKPDDYSVEAAEDIAARYEEQFANEERKKGGRLRTEDGTKPNVIAIMNEAFSDLSVVGDFTTNQDYMPFIHNLTEDTIKGNLYMSIFGSGTCNSEFEFLTGNTMAFLQNGIIAYTQVVKDKLPNLTYTLKEQGYKGALALHPYLASGWNRPEVYGYMGFERFYSESDFTNPLMYRKYISDQSNMEKIIELYEERKNKSKPFYLFNVTMQNHGGFNKSYSNFTNDIQITDNHKNEQAEQYLSLVKKTDEAFQYLVEYFSEVEEPTIIVMFGDHQPAVTSRFYDSLFGKSSDELTAEELMKKYQTPFIIWANYDIEETIIDKMSANYLSAYVLKEAGLKMTPYQKFLMKLYEKLPVISAMGAYDASGYYYESAKETPYNDMVQEYQILQYNNLIDTDHTVDSFFYLKE</sequence>
<evidence type="ECO:0000313" key="10">
    <source>
        <dbReference type="Proteomes" id="UP000886805"/>
    </source>
</evidence>
<comment type="subcellular location">
    <subcellularLocation>
        <location evidence="1">Cell membrane</location>
        <topology evidence="1">Multi-pass membrane protein</topology>
    </subcellularLocation>
</comment>
<evidence type="ECO:0000256" key="7">
    <source>
        <dbReference type="SAM" id="Phobius"/>
    </source>
</evidence>